<feature type="domain" description="HTH luxR-type" evidence="2">
    <location>
        <begin position="138"/>
        <end position="203"/>
    </location>
</feature>
<evidence type="ECO:0000313" key="3">
    <source>
        <dbReference type="EMBL" id="ADW67541.1"/>
    </source>
</evidence>
<evidence type="ECO:0000259" key="2">
    <source>
        <dbReference type="PROSITE" id="PS50043"/>
    </source>
</evidence>
<evidence type="ECO:0000256" key="1">
    <source>
        <dbReference type="ARBA" id="ARBA00023125"/>
    </source>
</evidence>
<keyword evidence="4" id="KW-1185">Reference proteome</keyword>
<dbReference type="PaxDb" id="1198114-AciX9_0469"/>
<gene>
    <name evidence="3" type="ordered locus">AciX9_0469</name>
</gene>
<name>E8WY02_GRATM</name>
<dbReference type="KEGG" id="acm:AciX9_0469"/>
<dbReference type="SMART" id="SM00421">
    <property type="entry name" value="HTH_LUXR"/>
    <property type="match status" value="1"/>
</dbReference>
<dbReference type="PANTHER" id="PTHR43214">
    <property type="entry name" value="TWO-COMPONENT RESPONSE REGULATOR"/>
    <property type="match status" value="1"/>
</dbReference>
<dbReference type="Proteomes" id="UP000000343">
    <property type="component" value="Chromosome"/>
</dbReference>
<dbReference type="STRING" id="1198114.AciX9_0469"/>
<reference evidence="4" key="1">
    <citation type="submission" date="2011-01" db="EMBL/GenBank/DDBJ databases">
        <title>Complete sequence of chromosome of Acidobacterium sp. MP5ACTX9.</title>
        <authorList>
            <consortium name="US DOE Joint Genome Institute"/>
            <person name="Lucas S."/>
            <person name="Copeland A."/>
            <person name="Lapidus A."/>
            <person name="Cheng J.-F."/>
            <person name="Goodwin L."/>
            <person name="Pitluck S."/>
            <person name="Teshima H."/>
            <person name="Detter J.C."/>
            <person name="Han C."/>
            <person name="Tapia R."/>
            <person name="Land M."/>
            <person name="Hauser L."/>
            <person name="Kyrpides N."/>
            <person name="Ivanova N."/>
            <person name="Ovchinnikova G."/>
            <person name="Pagani I."/>
            <person name="Rawat S.R."/>
            <person name="Mannisto M."/>
            <person name="Haggblom M.M."/>
            <person name="Woyke T."/>
        </authorList>
    </citation>
    <scope>NUCLEOTIDE SEQUENCE [LARGE SCALE GENOMIC DNA]</scope>
    <source>
        <strain evidence="4">MP5ACTX9</strain>
    </source>
</reference>
<dbReference type="eggNOG" id="COG2197">
    <property type="taxonomic scope" value="Bacteria"/>
</dbReference>
<dbReference type="CDD" id="cd06170">
    <property type="entry name" value="LuxR_C_like"/>
    <property type="match status" value="1"/>
</dbReference>
<dbReference type="PRINTS" id="PR00038">
    <property type="entry name" value="HTHLUXR"/>
</dbReference>
<proteinExistence type="predicted"/>
<evidence type="ECO:0000313" key="4">
    <source>
        <dbReference type="Proteomes" id="UP000000343"/>
    </source>
</evidence>
<organism evidence="4">
    <name type="scientific">Granulicella tundricola (strain ATCC BAA-1859 / DSM 23138 / MP5ACTX9)</name>
    <dbReference type="NCBI Taxonomy" id="1198114"/>
    <lineage>
        <taxon>Bacteria</taxon>
        <taxon>Pseudomonadati</taxon>
        <taxon>Acidobacteriota</taxon>
        <taxon>Terriglobia</taxon>
        <taxon>Terriglobales</taxon>
        <taxon>Acidobacteriaceae</taxon>
        <taxon>Granulicella</taxon>
    </lineage>
</organism>
<accession>E8WY02</accession>
<dbReference type="Pfam" id="PF00196">
    <property type="entry name" value="GerE"/>
    <property type="match status" value="1"/>
</dbReference>
<dbReference type="InterPro" id="IPR039420">
    <property type="entry name" value="WalR-like"/>
</dbReference>
<sequence>MIHKVILADNQSVFRTGAARILAIEEDFRIIGQCDDQARLFKAMTTSSNATVLFAASLNVDLAALVSTAEEAGARTVVILENDTSPQSYSQAGVRGILHRDVSNTDLLRCMRLVGRGERYVQQRAAVKTAAFETDLVAERVRERLTPKELKVVALILQGYKNRDIAEELHNSEQVIKNYLRSIFDKTGVSDRLELALFAMHHKLLTTAPARTPMHDESAARVAV</sequence>
<dbReference type="HOGENOM" id="CLU_000445_90_10_0"/>
<dbReference type="GO" id="GO:0003677">
    <property type="term" value="F:DNA binding"/>
    <property type="evidence" value="ECO:0007669"/>
    <property type="project" value="UniProtKB-KW"/>
</dbReference>
<protein>
    <submittedName>
        <fullName evidence="3">Transcriptional regulator, LuxR family</fullName>
    </submittedName>
</protein>
<dbReference type="PROSITE" id="PS50043">
    <property type="entry name" value="HTH_LUXR_2"/>
    <property type="match status" value="1"/>
</dbReference>
<dbReference type="AlphaFoldDB" id="E8WY02"/>
<dbReference type="InterPro" id="IPR016032">
    <property type="entry name" value="Sig_transdc_resp-reg_C-effctor"/>
</dbReference>
<dbReference type="RefSeq" id="WP_013578869.1">
    <property type="nucleotide sequence ID" value="NC_015064.1"/>
</dbReference>
<dbReference type="SUPFAM" id="SSF46894">
    <property type="entry name" value="C-terminal effector domain of the bipartite response regulators"/>
    <property type="match status" value="1"/>
</dbReference>
<dbReference type="InterPro" id="IPR000792">
    <property type="entry name" value="Tscrpt_reg_LuxR_C"/>
</dbReference>
<dbReference type="EMBL" id="CP002480">
    <property type="protein sequence ID" value="ADW67541.1"/>
    <property type="molecule type" value="Genomic_DNA"/>
</dbReference>
<keyword evidence="1" id="KW-0238">DNA-binding</keyword>
<dbReference type="Gene3D" id="3.40.50.2300">
    <property type="match status" value="1"/>
</dbReference>
<dbReference type="GO" id="GO:0006355">
    <property type="term" value="P:regulation of DNA-templated transcription"/>
    <property type="evidence" value="ECO:0007669"/>
    <property type="project" value="InterPro"/>
</dbReference>